<keyword evidence="1" id="KW-0732">Signal</keyword>
<dbReference type="EMBL" id="CAJZBQ010000043">
    <property type="protein sequence ID" value="CAG9327483.1"/>
    <property type="molecule type" value="Genomic_DNA"/>
</dbReference>
<accession>A0AAU9JSV4</accession>
<gene>
    <name evidence="2" type="ORF">BSTOLATCC_MIC43518</name>
</gene>
<keyword evidence="3" id="KW-1185">Reference proteome</keyword>
<evidence type="ECO:0000313" key="3">
    <source>
        <dbReference type="Proteomes" id="UP001162131"/>
    </source>
</evidence>
<dbReference type="PANTHER" id="PTHR42972:SF8">
    <property type="entry name" value="POLYHYDROXYBUTYRATE DEPOLYMERASE"/>
    <property type="match status" value="1"/>
</dbReference>
<name>A0AAU9JSV4_9CILI</name>
<evidence type="ECO:0000256" key="1">
    <source>
        <dbReference type="SAM" id="SignalP"/>
    </source>
</evidence>
<protein>
    <submittedName>
        <fullName evidence="2">Uncharacterized protein</fullName>
    </submittedName>
</protein>
<proteinExistence type="predicted"/>
<dbReference type="PANTHER" id="PTHR42972">
    <property type="entry name" value="TOL-PAL SYSTEM PROTEIN TOLB"/>
    <property type="match status" value="1"/>
</dbReference>
<dbReference type="Proteomes" id="UP001162131">
    <property type="component" value="Unassembled WGS sequence"/>
</dbReference>
<dbReference type="SUPFAM" id="SSF53474">
    <property type="entry name" value="alpha/beta-Hydrolases"/>
    <property type="match status" value="1"/>
</dbReference>
<sequence length="332" mass="36678">MVKKSFLFLSILAISFAQQKFTTSGVGAGGNMAIQLDVAYSSVVTGVGAFAAAPYYCAQGSEVTSKTACMLSSYLINVDALVQYTKDMASLDNIDDVHNIAQDNIWLFSGSLDTEVHQDTVKKTQQYFSNFVNAYKINSTFDVAAENSWVTNGYGNPCWYLGAPYLSNCQYDAAGYILKQLYGTLNAPVTMNFSNFYTFDQSEFVSSFDSGMVTYGWIYQPWSCLYNPNCKVHVALHGCDMNYGAIGNAFVRNSGLNTWAESNSIVIIYPQVLAQQVVNPAGCWDWWGYTGADYAWKSGPQMLGIYNITQNIDLITSHYRPNLSAKINKTGN</sequence>
<feature type="signal peptide" evidence="1">
    <location>
        <begin position="1"/>
        <end position="17"/>
    </location>
</feature>
<dbReference type="AlphaFoldDB" id="A0AAU9JSV4"/>
<evidence type="ECO:0000313" key="2">
    <source>
        <dbReference type="EMBL" id="CAG9327483.1"/>
    </source>
</evidence>
<comment type="caution">
    <text evidence="2">The sequence shown here is derived from an EMBL/GenBank/DDBJ whole genome shotgun (WGS) entry which is preliminary data.</text>
</comment>
<reference evidence="2" key="1">
    <citation type="submission" date="2021-09" db="EMBL/GenBank/DDBJ databases">
        <authorList>
            <consortium name="AG Swart"/>
            <person name="Singh M."/>
            <person name="Singh A."/>
            <person name="Seah K."/>
            <person name="Emmerich C."/>
        </authorList>
    </citation>
    <scope>NUCLEOTIDE SEQUENCE</scope>
    <source>
        <strain evidence="2">ATCC30299</strain>
    </source>
</reference>
<dbReference type="Gene3D" id="3.40.50.1820">
    <property type="entry name" value="alpha/beta hydrolase"/>
    <property type="match status" value="1"/>
</dbReference>
<organism evidence="2 3">
    <name type="scientific">Blepharisma stoltei</name>
    <dbReference type="NCBI Taxonomy" id="1481888"/>
    <lineage>
        <taxon>Eukaryota</taxon>
        <taxon>Sar</taxon>
        <taxon>Alveolata</taxon>
        <taxon>Ciliophora</taxon>
        <taxon>Postciliodesmatophora</taxon>
        <taxon>Heterotrichea</taxon>
        <taxon>Heterotrichida</taxon>
        <taxon>Blepharismidae</taxon>
        <taxon>Blepharisma</taxon>
    </lineage>
</organism>
<feature type="chain" id="PRO_5043347582" evidence="1">
    <location>
        <begin position="18"/>
        <end position="332"/>
    </location>
</feature>
<dbReference type="InterPro" id="IPR029058">
    <property type="entry name" value="AB_hydrolase_fold"/>
</dbReference>